<evidence type="ECO:0000313" key="3">
    <source>
        <dbReference type="EMBL" id="KAA3678983.1"/>
    </source>
</evidence>
<gene>
    <name evidence="3" type="ORF">DEA37_0013674</name>
</gene>
<evidence type="ECO:0000259" key="2">
    <source>
        <dbReference type="Pfam" id="PF00078"/>
    </source>
</evidence>
<dbReference type="PANTHER" id="PTHR47027:SF25">
    <property type="entry name" value="REVERSE TRANSCRIPTASE DOMAIN-CONTAINING PROTEIN"/>
    <property type="match status" value="1"/>
</dbReference>
<evidence type="ECO:0000256" key="1">
    <source>
        <dbReference type="SAM" id="MobiDB-lite"/>
    </source>
</evidence>
<dbReference type="InterPro" id="IPR000477">
    <property type="entry name" value="RT_dom"/>
</dbReference>
<dbReference type="InterPro" id="IPR043502">
    <property type="entry name" value="DNA/RNA_pol_sf"/>
</dbReference>
<dbReference type="Gene3D" id="1.20.58.1070">
    <property type="match status" value="1"/>
</dbReference>
<organism evidence="3 4">
    <name type="scientific">Paragonimus westermani</name>
    <dbReference type="NCBI Taxonomy" id="34504"/>
    <lineage>
        <taxon>Eukaryota</taxon>
        <taxon>Metazoa</taxon>
        <taxon>Spiralia</taxon>
        <taxon>Lophotrochozoa</taxon>
        <taxon>Platyhelminthes</taxon>
        <taxon>Trematoda</taxon>
        <taxon>Digenea</taxon>
        <taxon>Plagiorchiida</taxon>
        <taxon>Troglotremata</taxon>
        <taxon>Troglotrematidae</taxon>
        <taxon>Paragonimus</taxon>
    </lineage>
</organism>
<dbReference type="EMBL" id="QNGE01000886">
    <property type="protein sequence ID" value="KAA3678983.1"/>
    <property type="molecule type" value="Genomic_DNA"/>
</dbReference>
<dbReference type="Proteomes" id="UP000324629">
    <property type="component" value="Unassembled WGS sequence"/>
</dbReference>
<evidence type="ECO:0000313" key="4">
    <source>
        <dbReference type="Proteomes" id="UP000324629"/>
    </source>
</evidence>
<dbReference type="GO" id="GO:0000387">
    <property type="term" value="P:spliceosomal snRNP assembly"/>
    <property type="evidence" value="ECO:0007669"/>
    <property type="project" value="InterPro"/>
</dbReference>
<keyword evidence="4" id="KW-1185">Reference proteome</keyword>
<feature type="region of interest" description="Disordered" evidence="1">
    <location>
        <begin position="1"/>
        <end position="38"/>
    </location>
</feature>
<feature type="domain" description="Reverse transcriptase" evidence="2">
    <location>
        <begin position="185"/>
        <end position="258"/>
    </location>
</feature>
<dbReference type="InterPro" id="IPR035426">
    <property type="entry name" value="Gemin2/Brr1"/>
</dbReference>
<proteinExistence type="predicted"/>
<dbReference type="Pfam" id="PF04938">
    <property type="entry name" value="SIP1"/>
    <property type="match status" value="2"/>
</dbReference>
<name>A0A5J4NTT4_9TREM</name>
<dbReference type="AlphaFoldDB" id="A0A5J4NTT4"/>
<accession>A0A5J4NTT4</accession>
<protein>
    <recommendedName>
        <fullName evidence="2">Reverse transcriptase domain-containing protein</fullName>
    </recommendedName>
</protein>
<dbReference type="PANTHER" id="PTHR47027">
    <property type="entry name" value="REVERSE TRANSCRIPTASE DOMAIN-CONTAINING PROTEIN"/>
    <property type="match status" value="1"/>
</dbReference>
<reference evidence="3 4" key="1">
    <citation type="journal article" date="2019" name="Gigascience">
        <title>Whole-genome sequence of the oriental lung fluke Paragonimus westermani.</title>
        <authorList>
            <person name="Oey H."/>
            <person name="Zakrzewski M."/>
            <person name="Narain K."/>
            <person name="Devi K.R."/>
            <person name="Agatsuma T."/>
            <person name="Nawaratna S."/>
            <person name="Gobert G.N."/>
            <person name="Jones M.K."/>
            <person name="Ragan M.A."/>
            <person name="McManus D.P."/>
            <person name="Krause L."/>
        </authorList>
    </citation>
    <scope>NUCLEOTIDE SEQUENCE [LARGE SCALE GENOMIC DNA]</scope>
    <source>
        <strain evidence="3 4">IND2009</strain>
    </source>
</reference>
<dbReference type="SUPFAM" id="SSF56672">
    <property type="entry name" value="DNA/RNA polymerases"/>
    <property type="match status" value="1"/>
</dbReference>
<feature type="compositionally biased region" description="Low complexity" evidence="1">
    <location>
        <begin position="1"/>
        <end position="12"/>
    </location>
</feature>
<dbReference type="Pfam" id="PF00078">
    <property type="entry name" value="RVT_1"/>
    <property type="match status" value="1"/>
</dbReference>
<comment type="caution">
    <text evidence="3">The sequence shown here is derived from an EMBL/GenBank/DDBJ whole genome shotgun (WGS) entry which is preliminary data.</text>
</comment>
<sequence length="519" mass="58894">MFTFSRMSSSDSSESELLVQALPAPDFEPSEPPDLEKALTSPEEYIRWVRYEASTYSDVMHTAVNSKQATMQESYSFSEPTEDTSESHELLLLNFEETVQEYRAFKSVISLEKNKERLSSKTLELFKSPPSLSWIANRSRADLGTLLEMVTSCCTKKNWNSALGALRESSGLGVELLPGARLTDLEYADDIVSLSSSAEDMQTMLNKVSDRAGLYGMHFAPSKCKVLLQDWGISTPTFFIAGNPLETVDSFTYLGSTISSACNIADEISARIAKARVAFSKLRHLWRRKDVRLSLKGRVYNACVRSILLYGSETWPVRKQDINRLAVFDHRCLRHLAHIKWADRVSNAAVRRRVFRNARDARSVGQLITLQSLRWLGHVLRMPAERSLYRALHSEATNSWVKPRGGQATTWSRNMKTLTAPLSSVSRHRLPGWGPRDYSNRWLETLSEMARVWIFALMVALEPPLHPDIYHSLRAIAKRCRKLKKDCEDVPDTDSLDLQFFDLCPFLVARGFGQLDILK</sequence>